<feature type="compositionally biased region" description="Low complexity" evidence="1">
    <location>
        <begin position="1"/>
        <end position="17"/>
    </location>
</feature>
<name>A0ABN9G0D9_9NEOB</name>
<comment type="caution">
    <text evidence="2">The sequence shown here is derived from an EMBL/GenBank/DDBJ whole genome shotgun (WGS) entry which is preliminary data.</text>
</comment>
<sequence length="62" mass="6676">MDIARGPGVSRGPVRGSLSSDRCCVGVLECRWGHRGPHYLLLPGGPMSCQSVPDRNMITIIL</sequence>
<evidence type="ECO:0000256" key="1">
    <source>
        <dbReference type="SAM" id="MobiDB-lite"/>
    </source>
</evidence>
<evidence type="ECO:0000313" key="3">
    <source>
        <dbReference type="Proteomes" id="UP001162483"/>
    </source>
</evidence>
<protein>
    <submittedName>
        <fullName evidence="2">Uncharacterized protein</fullName>
    </submittedName>
</protein>
<proteinExistence type="predicted"/>
<gene>
    <name evidence="2" type="ORF">SPARVUS_LOCUS13135614</name>
</gene>
<organism evidence="2 3">
    <name type="scientific">Staurois parvus</name>
    <dbReference type="NCBI Taxonomy" id="386267"/>
    <lineage>
        <taxon>Eukaryota</taxon>
        <taxon>Metazoa</taxon>
        <taxon>Chordata</taxon>
        <taxon>Craniata</taxon>
        <taxon>Vertebrata</taxon>
        <taxon>Euteleostomi</taxon>
        <taxon>Amphibia</taxon>
        <taxon>Batrachia</taxon>
        <taxon>Anura</taxon>
        <taxon>Neobatrachia</taxon>
        <taxon>Ranoidea</taxon>
        <taxon>Ranidae</taxon>
        <taxon>Staurois</taxon>
    </lineage>
</organism>
<reference evidence="2" key="1">
    <citation type="submission" date="2023-05" db="EMBL/GenBank/DDBJ databases">
        <authorList>
            <person name="Stuckert A."/>
        </authorList>
    </citation>
    <scope>NUCLEOTIDE SEQUENCE</scope>
</reference>
<accession>A0ABN9G0D9</accession>
<feature type="region of interest" description="Disordered" evidence="1">
    <location>
        <begin position="1"/>
        <end position="20"/>
    </location>
</feature>
<dbReference type="EMBL" id="CATNWA010017685">
    <property type="protein sequence ID" value="CAI9602402.1"/>
    <property type="molecule type" value="Genomic_DNA"/>
</dbReference>
<dbReference type="Proteomes" id="UP001162483">
    <property type="component" value="Unassembled WGS sequence"/>
</dbReference>
<evidence type="ECO:0000313" key="2">
    <source>
        <dbReference type="EMBL" id="CAI9602402.1"/>
    </source>
</evidence>
<keyword evidence="3" id="KW-1185">Reference proteome</keyword>